<dbReference type="NCBIfam" id="NF033788">
    <property type="entry name" value="HTH_metalloreg"/>
    <property type="match status" value="1"/>
</dbReference>
<evidence type="ECO:0000259" key="4">
    <source>
        <dbReference type="PROSITE" id="PS50206"/>
    </source>
</evidence>
<dbReference type="InterPro" id="IPR036873">
    <property type="entry name" value="Rhodanese-like_dom_sf"/>
</dbReference>
<keyword evidence="1" id="KW-0805">Transcription regulation</keyword>
<dbReference type="InterPro" id="IPR036390">
    <property type="entry name" value="WH_DNA-bd_sf"/>
</dbReference>
<name>A0A543I138_9MICO</name>
<dbReference type="Pfam" id="PF01022">
    <property type="entry name" value="HTH_5"/>
    <property type="match status" value="1"/>
</dbReference>
<evidence type="ECO:0000313" key="6">
    <source>
        <dbReference type="EMBL" id="TQM64235.1"/>
    </source>
</evidence>
<dbReference type="GO" id="GO:0003677">
    <property type="term" value="F:DNA binding"/>
    <property type="evidence" value="ECO:0007669"/>
    <property type="project" value="UniProtKB-KW"/>
</dbReference>
<accession>A0A543I138</accession>
<dbReference type="CDD" id="cd00158">
    <property type="entry name" value="RHOD"/>
    <property type="match status" value="1"/>
</dbReference>
<dbReference type="Proteomes" id="UP000316747">
    <property type="component" value="Unassembled WGS sequence"/>
</dbReference>
<dbReference type="InterPro" id="IPR036388">
    <property type="entry name" value="WH-like_DNA-bd_sf"/>
</dbReference>
<evidence type="ECO:0000256" key="1">
    <source>
        <dbReference type="ARBA" id="ARBA00023015"/>
    </source>
</evidence>
<dbReference type="SMART" id="SM00418">
    <property type="entry name" value="HTH_ARSR"/>
    <property type="match status" value="1"/>
</dbReference>
<dbReference type="SMART" id="SM00450">
    <property type="entry name" value="RHOD"/>
    <property type="match status" value="1"/>
</dbReference>
<evidence type="ECO:0000256" key="2">
    <source>
        <dbReference type="ARBA" id="ARBA00023125"/>
    </source>
</evidence>
<feature type="domain" description="HTH arsR-type" evidence="5">
    <location>
        <begin position="6"/>
        <end position="100"/>
    </location>
</feature>
<dbReference type="Pfam" id="PF00581">
    <property type="entry name" value="Rhodanese"/>
    <property type="match status" value="1"/>
</dbReference>
<dbReference type="Gene3D" id="3.40.250.10">
    <property type="entry name" value="Rhodanese-like domain"/>
    <property type="match status" value="1"/>
</dbReference>
<dbReference type="OrthoDB" id="9802028at2"/>
<proteinExistence type="predicted"/>
<dbReference type="GO" id="GO:0003700">
    <property type="term" value="F:DNA-binding transcription factor activity"/>
    <property type="evidence" value="ECO:0007669"/>
    <property type="project" value="InterPro"/>
</dbReference>
<keyword evidence="2" id="KW-0238">DNA-binding</keyword>
<dbReference type="PROSITE" id="PS50987">
    <property type="entry name" value="HTH_ARSR_2"/>
    <property type="match status" value="1"/>
</dbReference>
<protein>
    <submittedName>
        <fullName evidence="6">ArsR family transcriptional regulator</fullName>
    </submittedName>
</protein>
<evidence type="ECO:0000259" key="5">
    <source>
        <dbReference type="PROSITE" id="PS50987"/>
    </source>
</evidence>
<dbReference type="PROSITE" id="PS50206">
    <property type="entry name" value="RHODANESE_3"/>
    <property type="match status" value="1"/>
</dbReference>
<sequence length="229" mass="24842">MGDRAAKDALFGEFAAVGKVLGNPKRLELLDLLAQGRRSVEQLATAADVGISTCSAHLQTLREAGLLTSQREGKRIYYSLSGDDVAGLWELLHQVAQRHRPQTDAARRAYLGPDDTTAVDTAELLRRLRAGTATLLDVRPAPEYAAGHLPGAVHIPLEELPQRLAELPPDREVVAYCRGRYCVLAHDAVRLLTAHGLDARRAAEGVLEWRVAGIRVETGESPDTVIPPP</sequence>
<dbReference type="PROSITE" id="PS00380">
    <property type="entry name" value="RHODANESE_1"/>
    <property type="match status" value="1"/>
</dbReference>
<dbReference type="InterPro" id="IPR001763">
    <property type="entry name" value="Rhodanese-like_dom"/>
</dbReference>
<reference evidence="6 7" key="1">
    <citation type="submission" date="2019-06" db="EMBL/GenBank/DDBJ databases">
        <title>Genome sequencing of plant associated microbes to promote plant fitness in Sorghum bicolor and Oryza sativa.</title>
        <authorList>
            <person name="Coleman-Derr D."/>
        </authorList>
    </citation>
    <scope>NUCLEOTIDE SEQUENCE [LARGE SCALE GENOMIC DNA]</scope>
    <source>
        <strain evidence="6 7">KV-663</strain>
    </source>
</reference>
<dbReference type="InterPro" id="IPR001307">
    <property type="entry name" value="Thiosulphate_STrfase_CS"/>
</dbReference>
<evidence type="ECO:0000313" key="7">
    <source>
        <dbReference type="Proteomes" id="UP000316747"/>
    </source>
</evidence>
<comment type="caution">
    <text evidence="6">The sequence shown here is derived from an EMBL/GenBank/DDBJ whole genome shotgun (WGS) entry which is preliminary data.</text>
</comment>
<dbReference type="InterPro" id="IPR051011">
    <property type="entry name" value="Metal_resp_trans_reg"/>
</dbReference>
<keyword evidence="3" id="KW-0804">Transcription</keyword>
<gene>
    <name evidence="6" type="ORF">FBY41_0598</name>
</gene>
<dbReference type="SUPFAM" id="SSF46785">
    <property type="entry name" value="Winged helix' DNA-binding domain"/>
    <property type="match status" value="1"/>
</dbReference>
<dbReference type="PRINTS" id="PR00778">
    <property type="entry name" value="HTHARSR"/>
</dbReference>
<dbReference type="CDD" id="cd00090">
    <property type="entry name" value="HTH_ARSR"/>
    <property type="match status" value="1"/>
</dbReference>
<dbReference type="AlphaFoldDB" id="A0A543I138"/>
<dbReference type="RefSeq" id="WP_141841918.1">
    <property type="nucleotide sequence ID" value="NZ_VFPM01000001.1"/>
</dbReference>
<dbReference type="InterPro" id="IPR001845">
    <property type="entry name" value="HTH_ArsR_DNA-bd_dom"/>
</dbReference>
<dbReference type="PANTHER" id="PTHR43132">
    <property type="entry name" value="ARSENICAL RESISTANCE OPERON REPRESSOR ARSR-RELATED"/>
    <property type="match status" value="1"/>
</dbReference>
<dbReference type="InterPro" id="IPR011991">
    <property type="entry name" value="ArsR-like_HTH"/>
</dbReference>
<organism evidence="6 7">
    <name type="scientific">Humibacillus xanthopallidus</name>
    <dbReference type="NCBI Taxonomy" id="412689"/>
    <lineage>
        <taxon>Bacteria</taxon>
        <taxon>Bacillati</taxon>
        <taxon>Actinomycetota</taxon>
        <taxon>Actinomycetes</taxon>
        <taxon>Micrococcales</taxon>
        <taxon>Intrasporangiaceae</taxon>
        <taxon>Humibacillus</taxon>
    </lineage>
</organism>
<dbReference type="EMBL" id="VFPM01000001">
    <property type="protein sequence ID" value="TQM64235.1"/>
    <property type="molecule type" value="Genomic_DNA"/>
</dbReference>
<keyword evidence="7" id="KW-1185">Reference proteome</keyword>
<dbReference type="SUPFAM" id="SSF52821">
    <property type="entry name" value="Rhodanese/Cell cycle control phosphatase"/>
    <property type="match status" value="1"/>
</dbReference>
<dbReference type="GO" id="GO:0004792">
    <property type="term" value="F:thiosulfate-cyanide sulfurtransferase activity"/>
    <property type="evidence" value="ECO:0007669"/>
    <property type="project" value="InterPro"/>
</dbReference>
<feature type="domain" description="Rhodanese" evidence="4">
    <location>
        <begin position="129"/>
        <end position="218"/>
    </location>
</feature>
<evidence type="ECO:0000256" key="3">
    <source>
        <dbReference type="ARBA" id="ARBA00023163"/>
    </source>
</evidence>
<dbReference type="Gene3D" id="1.10.10.10">
    <property type="entry name" value="Winged helix-like DNA-binding domain superfamily/Winged helix DNA-binding domain"/>
    <property type="match status" value="1"/>
</dbReference>
<dbReference type="PANTHER" id="PTHR43132:SF8">
    <property type="entry name" value="HTH-TYPE TRANSCRIPTIONAL REGULATOR KMTR"/>
    <property type="match status" value="1"/>
</dbReference>